<evidence type="ECO:0000256" key="3">
    <source>
        <dbReference type="ARBA" id="ARBA00022692"/>
    </source>
</evidence>
<dbReference type="PANTHER" id="PTHR30026">
    <property type="entry name" value="OUTER MEMBRANE PROTEIN TOLC"/>
    <property type="match status" value="1"/>
</dbReference>
<evidence type="ECO:0000256" key="7">
    <source>
        <dbReference type="SAM" id="MobiDB-lite"/>
    </source>
</evidence>
<dbReference type="InterPro" id="IPR051906">
    <property type="entry name" value="TolC-like"/>
</dbReference>
<dbReference type="EMBL" id="NKHD01000014">
    <property type="protein sequence ID" value="OXT08502.1"/>
    <property type="molecule type" value="Genomic_DNA"/>
</dbReference>
<dbReference type="GO" id="GO:0015288">
    <property type="term" value="F:porin activity"/>
    <property type="evidence" value="ECO:0007669"/>
    <property type="project" value="TreeGrafter"/>
</dbReference>
<keyword evidence="5" id="KW-0998">Cell outer membrane</keyword>
<comment type="subcellular location">
    <subcellularLocation>
        <location evidence="1">Cell outer membrane</location>
    </subcellularLocation>
</comment>
<evidence type="ECO:0000256" key="2">
    <source>
        <dbReference type="ARBA" id="ARBA00022452"/>
    </source>
</evidence>
<gene>
    <name evidence="9" type="ORF">CE561_05030</name>
</gene>
<keyword evidence="2" id="KW-1134">Transmembrane beta strand</keyword>
<dbReference type="GO" id="GO:0009279">
    <property type="term" value="C:cell outer membrane"/>
    <property type="evidence" value="ECO:0007669"/>
    <property type="project" value="UniProtKB-SubCell"/>
</dbReference>
<proteinExistence type="predicted"/>
<accession>A0A231VJW3</accession>
<feature type="region of interest" description="Disordered" evidence="7">
    <location>
        <begin position="362"/>
        <end position="383"/>
    </location>
</feature>
<evidence type="ECO:0000256" key="8">
    <source>
        <dbReference type="SAM" id="SignalP"/>
    </source>
</evidence>
<dbReference type="SUPFAM" id="SSF56954">
    <property type="entry name" value="Outer membrane efflux proteins (OEP)"/>
    <property type="match status" value="1"/>
</dbReference>
<feature type="signal peptide" evidence="8">
    <location>
        <begin position="1"/>
        <end position="26"/>
    </location>
</feature>
<protein>
    <recommendedName>
        <fullName evidence="11">Outer membrane efflux protein</fullName>
    </recommendedName>
</protein>
<evidence type="ECO:0000313" key="9">
    <source>
        <dbReference type="EMBL" id="OXT08502.1"/>
    </source>
</evidence>
<dbReference type="GO" id="GO:0015562">
    <property type="term" value="F:efflux transmembrane transporter activity"/>
    <property type="evidence" value="ECO:0007669"/>
    <property type="project" value="InterPro"/>
</dbReference>
<dbReference type="Proteomes" id="UP000215301">
    <property type="component" value="Unassembled WGS sequence"/>
</dbReference>
<reference evidence="9 10" key="1">
    <citation type="submission" date="2017-06" db="EMBL/GenBank/DDBJ databases">
        <title>Isolation and characterization of a thermophilic and butanogenic Thermoanaerobacterium thermosaccharolyticum M5 capable of efficient degradation of hemicellulose.</title>
        <authorList>
            <person name="Xin F."/>
            <person name="Jiang Y."/>
        </authorList>
    </citation>
    <scope>NUCLEOTIDE SEQUENCE [LARGE SCALE GENOMIC DNA]</scope>
    <source>
        <strain evidence="9 10">M5</strain>
    </source>
</reference>
<dbReference type="RefSeq" id="WP_094044564.1">
    <property type="nucleotide sequence ID" value="NZ_NKHD01000014.1"/>
</dbReference>
<keyword evidence="6" id="KW-0175">Coiled coil</keyword>
<evidence type="ECO:0000313" key="10">
    <source>
        <dbReference type="Proteomes" id="UP000215301"/>
    </source>
</evidence>
<dbReference type="AlphaFoldDB" id="A0A231VJW3"/>
<dbReference type="PANTHER" id="PTHR30026:SF20">
    <property type="entry name" value="OUTER MEMBRANE PROTEIN TOLC"/>
    <property type="match status" value="1"/>
</dbReference>
<comment type="caution">
    <text evidence="9">The sequence shown here is derived from an EMBL/GenBank/DDBJ whole genome shotgun (WGS) entry which is preliminary data.</text>
</comment>
<keyword evidence="8" id="KW-0732">Signal</keyword>
<name>A0A231VJW3_THETR</name>
<evidence type="ECO:0000256" key="6">
    <source>
        <dbReference type="SAM" id="Coils"/>
    </source>
</evidence>
<feature type="coiled-coil region" evidence="6">
    <location>
        <begin position="260"/>
        <end position="357"/>
    </location>
</feature>
<feature type="compositionally biased region" description="Low complexity" evidence="7">
    <location>
        <begin position="365"/>
        <end position="383"/>
    </location>
</feature>
<evidence type="ECO:0000256" key="5">
    <source>
        <dbReference type="ARBA" id="ARBA00023237"/>
    </source>
</evidence>
<feature type="chain" id="PRO_5012805245" description="Outer membrane efflux protein" evidence="8">
    <location>
        <begin position="27"/>
        <end position="383"/>
    </location>
</feature>
<sequence length="383" mass="41850">MKKVHKIIVSCAIGLTMLLSPIISYADSETANVATLTLSDATKMALAHDESIKKAAAEIDRTKSIRDNAQDAVQFTPAPGNVYGPQIEVTWNSLLQADLAYRSSLKNYDAKIDTVELDVCEKYWAVQDAQEKLDVQDKLKQQALVNLQNARAGVASGTVASSTLTLAEAQYNQAVNNYNQAQHALDDAYTAFNQVVGLDPSARPQLTDEVSFEPLQVASLDTAVSQVLEEAPNVWQAQQAIDLKQWAFNMMYSSGTYTPYDAREKELEEAKIDYETVKEVMAQATRDIYYKIKQLEEGYNAALEAQKMAEEKLRVANANYSAGTGVKADVVAAEVTLAQAKEALDELVRQHAYLKLAFEKPWAVSSTSSSSSSSSSSTSSSSN</sequence>
<dbReference type="Gene3D" id="1.20.1600.10">
    <property type="entry name" value="Outer membrane efflux proteins (OEP)"/>
    <property type="match status" value="2"/>
</dbReference>
<organism evidence="9 10">
    <name type="scientific">Thermoanaerobacterium thermosaccharolyticum</name>
    <name type="common">Clostridium thermosaccharolyticum</name>
    <dbReference type="NCBI Taxonomy" id="1517"/>
    <lineage>
        <taxon>Bacteria</taxon>
        <taxon>Bacillati</taxon>
        <taxon>Bacillota</taxon>
        <taxon>Clostridia</taxon>
        <taxon>Thermoanaerobacterales</taxon>
        <taxon>Thermoanaerobacteraceae</taxon>
        <taxon>Thermoanaerobacterium</taxon>
    </lineage>
</organism>
<evidence type="ECO:0008006" key="11">
    <source>
        <dbReference type="Google" id="ProtNLM"/>
    </source>
</evidence>
<keyword evidence="3" id="KW-0812">Transmembrane</keyword>
<dbReference type="GO" id="GO:1990281">
    <property type="term" value="C:efflux pump complex"/>
    <property type="evidence" value="ECO:0007669"/>
    <property type="project" value="TreeGrafter"/>
</dbReference>
<evidence type="ECO:0000256" key="4">
    <source>
        <dbReference type="ARBA" id="ARBA00023136"/>
    </source>
</evidence>
<evidence type="ECO:0000256" key="1">
    <source>
        <dbReference type="ARBA" id="ARBA00004442"/>
    </source>
</evidence>
<keyword evidence="4" id="KW-0472">Membrane</keyword>